<dbReference type="InterPro" id="IPR002197">
    <property type="entry name" value="HTH_Fis"/>
</dbReference>
<keyword evidence="3" id="KW-0963">Cytoplasm</keyword>
<dbReference type="CDD" id="cd00009">
    <property type="entry name" value="AAA"/>
    <property type="match status" value="1"/>
</dbReference>
<dbReference type="PROSITE" id="PS00676">
    <property type="entry name" value="SIGMA54_INTERACT_2"/>
    <property type="match status" value="1"/>
</dbReference>
<evidence type="ECO:0000256" key="1">
    <source>
        <dbReference type="ARBA" id="ARBA00004496"/>
    </source>
</evidence>
<dbReference type="Proteomes" id="UP000002531">
    <property type="component" value="Chromosome"/>
</dbReference>
<dbReference type="GO" id="GO:0043565">
    <property type="term" value="F:sequence-specific DNA binding"/>
    <property type="evidence" value="ECO:0007669"/>
    <property type="project" value="InterPro"/>
</dbReference>
<evidence type="ECO:0000259" key="19">
    <source>
        <dbReference type="PROSITE" id="PS50110"/>
    </source>
</evidence>
<dbReference type="Gene3D" id="1.10.8.60">
    <property type="match status" value="1"/>
</dbReference>
<evidence type="ECO:0000256" key="16">
    <source>
        <dbReference type="ARBA" id="ARBA00043886"/>
    </source>
</evidence>
<feature type="modified residue" description="4-aspartylphosphate" evidence="17">
    <location>
        <position position="56"/>
    </location>
</feature>
<reference evidence="20 21" key="1">
    <citation type="journal article" date="2006" name="Appl. Environ. Microbiol.">
        <title>Genome sequence of the chemolithoautotrophic nitrite-oxidizing bacterium Nitrobacter winogradskyi Nb-255.</title>
        <authorList>
            <person name="Starkenburg S.R."/>
            <person name="Chain P.S."/>
            <person name="Sayavedra-Soto L.A."/>
            <person name="Hauser L."/>
            <person name="Land M.L."/>
            <person name="Larimer F.W."/>
            <person name="Malfatti S.A."/>
            <person name="Klotz M.G."/>
            <person name="Bottomley P.J."/>
            <person name="Arp D.J."/>
            <person name="Hickey W.J."/>
        </authorList>
    </citation>
    <scope>NUCLEOTIDE SEQUENCE [LARGE SCALE GENOMIC DNA]</scope>
    <source>
        <strain evidence="21">ATCC 25391 / DSM 10237 / CIP 104748 / NCIMB 11846 / Nb-255</strain>
    </source>
</reference>
<evidence type="ECO:0000259" key="18">
    <source>
        <dbReference type="PROSITE" id="PS50045"/>
    </source>
</evidence>
<dbReference type="PROSITE" id="PS00688">
    <property type="entry name" value="SIGMA54_INTERACT_3"/>
    <property type="match status" value="1"/>
</dbReference>
<name>Q3STY7_NITWN</name>
<dbReference type="PROSITE" id="PS50110">
    <property type="entry name" value="RESPONSE_REGULATORY"/>
    <property type="match status" value="1"/>
</dbReference>
<dbReference type="EMBL" id="CP000115">
    <property type="protein sequence ID" value="ABA04254.1"/>
    <property type="molecule type" value="Genomic_DNA"/>
</dbReference>
<keyword evidence="8" id="KW-0902">Two-component regulatory system</keyword>
<dbReference type="PANTHER" id="PTHR32071:SF95">
    <property type="entry name" value="DNA-BINDING TRANSCRIPTIONAL REGULATOR NTRC"/>
    <property type="match status" value="1"/>
</dbReference>
<comment type="function">
    <text evidence="16">Member of the two-component regulatory system NtrB/NtrC, which controls expression of the nitrogen-regulated (ntr) genes in response to nitrogen limitation. Phosphorylated NtrC binds directly to DNA and stimulates the formation of open promoter-sigma54-RNA polymerase complexes.</text>
</comment>
<dbReference type="InterPro" id="IPR025943">
    <property type="entry name" value="Sigma_54_int_dom_ATP-bd_2"/>
</dbReference>
<evidence type="ECO:0000256" key="11">
    <source>
        <dbReference type="ARBA" id="ARBA00023159"/>
    </source>
</evidence>
<dbReference type="SUPFAM" id="SSF52172">
    <property type="entry name" value="CheY-like"/>
    <property type="match status" value="1"/>
</dbReference>
<keyword evidence="13" id="KW-0535">Nitrogen fixation</keyword>
<dbReference type="InterPro" id="IPR058031">
    <property type="entry name" value="AAA_lid_NorR"/>
</dbReference>
<dbReference type="InterPro" id="IPR002078">
    <property type="entry name" value="Sigma_54_int"/>
</dbReference>
<accession>Q3STY7</accession>
<dbReference type="Gene3D" id="1.10.10.60">
    <property type="entry name" value="Homeodomain-like"/>
    <property type="match status" value="1"/>
</dbReference>
<dbReference type="SUPFAM" id="SSF46689">
    <property type="entry name" value="Homeodomain-like"/>
    <property type="match status" value="1"/>
</dbReference>
<proteinExistence type="predicted"/>
<evidence type="ECO:0000256" key="17">
    <source>
        <dbReference type="PROSITE-ProRule" id="PRU00169"/>
    </source>
</evidence>
<dbReference type="eggNOG" id="COG2204">
    <property type="taxonomic scope" value="Bacteria"/>
</dbReference>
<keyword evidence="7" id="KW-0067">ATP-binding</keyword>
<dbReference type="GO" id="GO:0000160">
    <property type="term" value="P:phosphorelay signal transduction system"/>
    <property type="evidence" value="ECO:0007669"/>
    <property type="project" value="UniProtKB-KW"/>
</dbReference>
<evidence type="ECO:0000256" key="10">
    <source>
        <dbReference type="ARBA" id="ARBA00023125"/>
    </source>
</evidence>
<keyword evidence="6" id="KW-0547">Nucleotide-binding</keyword>
<keyword evidence="5 17" id="KW-0597">Phosphoprotein</keyword>
<dbReference type="HOGENOM" id="CLU_000445_0_6_5"/>
<dbReference type="InterPro" id="IPR003593">
    <property type="entry name" value="AAA+_ATPase"/>
</dbReference>
<evidence type="ECO:0000256" key="12">
    <source>
        <dbReference type="ARBA" id="ARBA00023163"/>
    </source>
</evidence>
<dbReference type="KEGG" id="nwi:Nwi_0992"/>
<keyword evidence="12" id="KW-0804">Transcription</keyword>
<gene>
    <name evidence="20" type="ordered locus">Nwi_0992</name>
</gene>
<dbReference type="InterPro" id="IPR011006">
    <property type="entry name" value="CheY-like_superfamily"/>
</dbReference>
<evidence type="ECO:0000256" key="5">
    <source>
        <dbReference type="ARBA" id="ARBA00022553"/>
    </source>
</evidence>
<dbReference type="RefSeq" id="WP_011314293.1">
    <property type="nucleotide sequence ID" value="NC_007406.1"/>
</dbReference>
<dbReference type="SUPFAM" id="SSF52540">
    <property type="entry name" value="P-loop containing nucleoside triphosphate hydrolases"/>
    <property type="match status" value="1"/>
</dbReference>
<evidence type="ECO:0000256" key="4">
    <source>
        <dbReference type="ARBA" id="ARBA00022491"/>
    </source>
</evidence>
<keyword evidence="11" id="KW-0010">Activator</keyword>
<dbReference type="InterPro" id="IPR027417">
    <property type="entry name" value="P-loop_NTPase"/>
</dbReference>
<keyword evidence="21" id="KW-1185">Reference proteome</keyword>
<comment type="subcellular location">
    <subcellularLocation>
        <location evidence="1">Cytoplasm</location>
    </subcellularLocation>
</comment>
<dbReference type="GO" id="GO:0005524">
    <property type="term" value="F:ATP binding"/>
    <property type="evidence" value="ECO:0007669"/>
    <property type="project" value="UniProtKB-KW"/>
</dbReference>
<dbReference type="Gene3D" id="3.40.50.300">
    <property type="entry name" value="P-loop containing nucleotide triphosphate hydrolases"/>
    <property type="match status" value="1"/>
</dbReference>
<dbReference type="InterPro" id="IPR001789">
    <property type="entry name" value="Sig_transdc_resp-reg_receiver"/>
</dbReference>
<dbReference type="SMART" id="SM00382">
    <property type="entry name" value="AAA"/>
    <property type="match status" value="1"/>
</dbReference>
<keyword evidence="10" id="KW-0238">DNA-binding</keyword>
<dbReference type="GO" id="GO:0006355">
    <property type="term" value="P:regulation of DNA-templated transcription"/>
    <property type="evidence" value="ECO:0007669"/>
    <property type="project" value="InterPro"/>
</dbReference>
<organism evidence="20 21">
    <name type="scientific">Nitrobacter winogradskyi (strain ATCC 25391 / DSM 10237 / CIP 104748 / NCIMB 11846 / Nb-255)</name>
    <dbReference type="NCBI Taxonomy" id="323098"/>
    <lineage>
        <taxon>Bacteria</taxon>
        <taxon>Pseudomonadati</taxon>
        <taxon>Pseudomonadota</taxon>
        <taxon>Alphaproteobacteria</taxon>
        <taxon>Hyphomicrobiales</taxon>
        <taxon>Nitrobacteraceae</taxon>
        <taxon>Nitrobacter</taxon>
    </lineage>
</organism>
<evidence type="ECO:0000256" key="15">
    <source>
        <dbReference type="ARBA" id="ARBA00031910"/>
    </source>
</evidence>
<evidence type="ECO:0000313" key="20">
    <source>
        <dbReference type="EMBL" id="ABA04254.1"/>
    </source>
</evidence>
<dbReference type="OrthoDB" id="9762726at2"/>
<feature type="domain" description="Response regulatory" evidence="19">
    <location>
        <begin position="4"/>
        <end position="121"/>
    </location>
</feature>
<evidence type="ECO:0000256" key="8">
    <source>
        <dbReference type="ARBA" id="ARBA00023012"/>
    </source>
</evidence>
<feature type="domain" description="Sigma-54 factor interaction" evidence="18">
    <location>
        <begin position="146"/>
        <end position="375"/>
    </location>
</feature>
<dbReference type="Pfam" id="PF00158">
    <property type="entry name" value="Sigma54_activat"/>
    <property type="match status" value="1"/>
</dbReference>
<dbReference type="Pfam" id="PF02954">
    <property type="entry name" value="HTH_8"/>
    <property type="match status" value="1"/>
</dbReference>
<dbReference type="Pfam" id="PF25601">
    <property type="entry name" value="AAA_lid_14"/>
    <property type="match status" value="1"/>
</dbReference>
<dbReference type="PROSITE" id="PS50045">
    <property type="entry name" value="SIGMA54_INTERACT_4"/>
    <property type="match status" value="1"/>
</dbReference>
<dbReference type="PANTHER" id="PTHR32071">
    <property type="entry name" value="TRANSCRIPTIONAL REGULATORY PROTEIN"/>
    <property type="match status" value="1"/>
</dbReference>
<dbReference type="Pfam" id="PF00072">
    <property type="entry name" value="Response_reg"/>
    <property type="match status" value="1"/>
</dbReference>
<dbReference type="InterPro" id="IPR009057">
    <property type="entry name" value="Homeodomain-like_sf"/>
</dbReference>
<evidence type="ECO:0000256" key="7">
    <source>
        <dbReference type="ARBA" id="ARBA00022840"/>
    </source>
</evidence>
<protein>
    <recommendedName>
        <fullName evidence="2">DNA-binding transcriptional regulator NtrC</fullName>
    </recommendedName>
    <alternativeName>
        <fullName evidence="14">Nitrogen regulation protein NR(I)</fullName>
    </alternativeName>
    <alternativeName>
        <fullName evidence="15">Nitrogen regulator I</fullName>
    </alternativeName>
</protein>
<keyword evidence="4" id="KW-0678">Repressor</keyword>
<evidence type="ECO:0000256" key="13">
    <source>
        <dbReference type="ARBA" id="ARBA00023231"/>
    </source>
</evidence>
<dbReference type="FunFam" id="3.40.50.300:FF:000006">
    <property type="entry name" value="DNA-binding transcriptional regulator NtrC"/>
    <property type="match status" value="1"/>
</dbReference>
<dbReference type="STRING" id="323098.Nwi_0992"/>
<keyword evidence="9" id="KW-0805">Transcription regulation</keyword>
<dbReference type="InterPro" id="IPR025944">
    <property type="entry name" value="Sigma_54_int_dom_CS"/>
</dbReference>
<evidence type="ECO:0000256" key="9">
    <source>
        <dbReference type="ARBA" id="ARBA00023015"/>
    </source>
</evidence>
<evidence type="ECO:0000256" key="14">
    <source>
        <dbReference type="ARBA" id="ARBA00029881"/>
    </source>
</evidence>
<dbReference type="InterPro" id="IPR025662">
    <property type="entry name" value="Sigma_54_int_dom_ATP-bd_1"/>
</dbReference>
<dbReference type="PROSITE" id="PS00675">
    <property type="entry name" value="SIGMA54_INTERACT_1"/>
    <property type="match status" value="1"/>
</dbReference>
<dbReference type="GO" id="GO:0005737">
    <property type="term" value="C:cytoplasm"/>
    <property type="evidence" value="ECO:0007669"/>
    <property type="project" value="UniProtKB-SubCell"/>
</dbReference>
<evidence type="ECO:0000256" key="3">
    <source>
        <dbReference type="ARBA" id="ARBA00022490"/>
    </source>
</evidence>
<dbReference type="AlphaFoldDB" id="Q3STY7"/>
<evidence type="ECO:0000256" key="2">
    <source>
        <dbReference type="ARBA" id="ARBA00019059"/>
    </source>
</evidence>
<dbReference type="Gene3D" id="3.40.50.2300">
    <property type="match status" value="1"/>
</dbReference>
<evidence type="ECO:0000313" key="21">
    <source>
        <dbReference type="Proteomes" id="UP000002531"/>
    </source>
</evidence>
<evidence type="ECO:0000256" key="6">
    <source>
        <dbReference type="ARBA" id="ARBA00022741"/>
    </source>
</evidence>
<sequence length="498" mass="53727">MTATILIADDDAVQRRLVENMVRRCGYETIVVESGDAAVAAMTAGDGPVIDAVVLDLVMPGLDGMGVLAEIREAGLSIPVIVQTAHGGIDNVVSAMRAGAHDFVVKPVGIERLQVSLRNALNASALKNELQRVRHSREGRLTFGDIITRSEAMADVMKAAKKAAGSSIPVLIEGESGVGKELFARAIHGTSDRSAKPFVTVNCGAIPDNLVESILFGHEKGSFTGATDRHAGKFVDASGGTLFLDEVSELPLATQVKLLRALQEGAVEAVGGHKPVKVDVRIISATNRRLLDRVKAGLFREDLFYRLHVLPLTIPPLRKRREDIPNLLRHFLARFCAEENRLIKGISGEAMTALSQLDWPGNIRQLENAVYRAVVMSEDPQLGLPDFPSIAQQTAATTHAETHAPASEPLIMESIAQQTASQAIPGNEIPLAPAPDAGSLPLFAQDGEVRPLDELEADIIRFAVSHYRGQMSEVARRLKIGRSTLYRKLDDIAAKEEQ</sequence>
<dbReference type="SMART" id="SM00448">
    <property type="entry name" value="REC"/>
    <property type="match status" value="1"/>
</dbReference>